<comment type="caution">
    <text evidence="2">The sequence shown here is derived from an EMBL/GenBank/DDBJ whole genome shotgun (WGS) entry which is preliminary data.</text>
</comment>
<evidence type="ECO:0000313" key="2">
    <source>
        <dbReference type="EMBL" id="SUA92834.1"/>
    </source>
</evidence>
<evidence type="ECO:0000256" key="1">
    <source>
        <dbReference type="SAM" id="MobiDB-lite"/>
    </source>
</evidence>
<name>A0AAJ4ZG77_PANPU</name>
<dbReference type="AlphaFoldDB" id="A0AAJ4ZG77"/>
<dbReference type="Proteomes" id="UP000254589">
    <property type="component" value="Unassembled WGS sequence"/>
</dbReference>
<feature type="region of interest" description="Disordered" evidence="1">
    <location>
        <begin position="1"/>
        <end position="27"/>
    </location>
</feature>
<feature type="region of interest" description="Disordered" evidence="1">
    <location>
        <begin position="206"/>
        <end position="234"/>
    </location>
</feature>
<reference evidence="2 3" key="1">
    <citation type="submission" date="2018-06" db="EMBL/GenBank/DDBJ databases">
        <authorList>
            <consortium name="Pathogen Informatics"/>
            <person name="Doyle S."/>
        </authorList>
    </citation>
    <scope>NUCLEOTIDE SEQUENCE [LARGE SCALE GENOMIC DNA]</scope>
    <source>
        <strain evidence="2 3">NCTC13159</strain>
    </source>
</reference>
<evidence type="ECO:0000313" key="3">
    <source>
        <dbReference type="Proteomes" id="UP000254589"/>
    </source>
</evidence>
<proteinExistence type="predicted"/>
<feature type="compositionally biased region" description="Polar residues" evidence="1">
    <location>
        <begin position="206"/>
        <end position="215"/>
    </location>
</feature>
<gene>
    <name evidence="2" type="ORF">NCTC13159_04373</name>
</gene>
<accession>A0AAJ4ZG77</accession>
<feature type="compositionally biased region" description="Low complexity" evidence="1">
    <location>
        <begin position="14"/>
        <end position="27"/>
    </location>
</feature>
<dbReference type="EMBL" id="UGSJ01000001">
    <property type="protein sequence ID" value="SUA92834.1"/>
    <property type="molecule type" value="Genomic_DNA"/>
</dbReference>
<feature type="region of interest" description="Disordered" evidence="1">
    <location>
        <begin position="45"/>
        <end position="83"/>
    </location>
</feature>
<organism evidence="2 3">
    <name type="scientific">Pandoraea pulmonicola</name>
    <dbReference type="NCBI Taxonomy" id="93221"/>
    <lineage>
        <taxon>Bacteria</taxon>
        <taxon>Pseudomonadati</taxon>
        <taxon>Pseudomonadota</taxon>
        <taxon>Betaproteobacteria</taxon>
        <taxon>Burkholderiales</taxon>
        <taxon>Burkholderiaceae</taxon>
        <taxon>Pandoraea</taxon>
    </lineage>
</organism>
<feature type="compositionally biased region" description="Low complexity" evidence="1">
    <location>
        <begin position="74"/>
        <end position="83"/>
    </location>
</feature>
<protein>
    <submittedName>
        <fullName evidence="2">Uncharacterized protein</fullName>
    </submittedName>
</protein>
<sequence length="501" mass="54826">MYPVSGTVVPCSPLPATTSTSALPTTATRSMPFDASVREVRQVDGWSRMPSGLGQRLSPLSATTGAGPPPENVSQPTSTSTQSTAIGVNVRWVHRVDQTGGRAESPTHAGVAGALVDFIQQPLSPGTSRELSRFEAIQERFARRGDAQALTDMPSSSIECPPPPETPELIHEWMLTYMDIAPAPPVNAEAFACMPSSSFQQPYLPQAHTAQTRPVSGSAGSGSGAGSTPLPIKIPRPKVPIQMLRALRDALARDSELDLTDWARTNHVRVQSIKYLVRKGELTPEAQDRLDVADGKATRFRRVERDDLRALRDALAANEDLDVAAWARQNQLNSRTLECYVSKGALTPEAQNQLDRAEGKASRFREVEVDDVLALRDALARNSELDVTGWARARHLNARTIRTFVRKGTLRPEVRRRLQRAIDSSMEPEKTVAVAAVQAPKPSRGVEPRDLQTLLVERAGGGVFDLPEWAERFGLKLHELIRYVTVEGELTAKGLDLLNRR</sequence>